<comment type="subcellular location">
    <subcellularLocation>
        <location evidence="1">Membrane</location>
        <topology evidence="1">Multi-pass membrane protein</topology>
    </subcellularLocation>
</comment>
<reference evidence="9" key="1">
    <citation type="submission" date="2020-07" db="EMBL/GenBank/DDBJ databases">
        <title>The High-quality genome of the commercially important snow crab, Chionoecetes opilio.</title>
        <authorList>
            <person name="Jeong J.-H."/>
            <person name="Ryu S."/>
        </authorList>
    </citation>
    <scope>NUCLEOTIDE SEQUENCE</scope>
    <source>
        <strain evidence="9">MADBK_172401_WGS</strain>
        <tissue evidence="9">Digestive gland</tissue>
    </source>
</reference>
<dbReference type="EMBL" id="JACEEZ010001042">
    <property type="protein sequence ID" value="KAG0729555.1"/>
    <property type="molecule type" value="Genomic_DNA"/>
</dbReference>
<evidence type="ECO:0000259" key="8">
    <source>
        <dbReference type="Pfam" id="PF09335"/>
    </source>
</evidence>
<evidence type="ECO:0000256" key="5">
    <source>
        <dbReference type="ARBA" id="ARBA00023136"/>
    </source>
</evidence>
<dbReference type="Pfam" id="PF09335">
    <property type="entry name" value="VTT_dom"/>
    <property type="match status" value="1"/>
</dbReference>
<feature type="transmembrane region" description="Helical" evidence="7">
    <location>
        <begin position="12"/>
        <end position="32"/>
    </location>
</feature>
<evidence type="ECO:0000313" key="9">
    <source>
        <dbReference type="EMBL" id="KAG0729555.1"/>
    </source>
</evidence>
<dbReference type="PANTHER" id="PTHR43220">
    <property type="match status" value="1"/>
</dbReference>
<gene>
    <name evidence="9" type="primary">Tmem41a</name>
    <name evidence="9" type="ORF">GWK47_030087</name>
</gene>
<proteinExistence type="inferred from homology"/>
<comment type="caution">
    <text evidence="9">The sequence shown here is derived from an EMBL/GenBank/DDBJ whole genome shotgun (WGS) entry which is preliminary data.</text>
</comment>
<feature type="transmembrane region" description="Helical" evidence="7">
    <location>
        <begin position="185"/>
        <end position="204"/>
    </location>
</feature>
<dbReference type="PANTHER" id="PTHR43220:SF21">
    <property type="entry name" value="TRANSMEMBRANE PROTEIN 41A"/>
    <property type="match status" value="1"/>
</dbReference>
<keyword evidence="2 7" id="KW-0812">Transmembrane</keyword>
<feature type="transmembrane region" description="Helical" evidence="7">
    <location>
        <begin position="225"/>
        <end position="242"/>
    </location>
</feature>
<evidence type="ECO:0000256" key="7">
    <source>
        <dbReference type="SAM" id="Phobius"/>
    </source>
</evidence>
<keyword evidence="3" id="KW-0732">Signal</keyword>
<evidence type="ECO:0000313" key="10">
    <source>
        <dbReference type="Proteomes" id="UP000770661"/>
    </source>
</evidence>
<name>A0A8J5D5C3_CHIOP</name>
<dbReference type="InterPro" id="IPR045014">
    <property type="entry name" value="TM41A/B"/>
</dbReference>
<keyword evidence="5 7" id="KW-0472">Membrane</keyword>
<protein>
    <submittedName>
        <fullName evidence="9">Transmembrane protein 41A</fullName>
    </submittedName>
</protein>
<dbReference type="GO" id="GO:0016020">
    <property type="term" value="C:membrane"/>
    <property type="evidence" value="ECO:0007669"/>
    <property type="project" value="UniProtKB-SubCell"/>
</dbReference>
<keyword evidence="10" id="KW-1185">Reference proteome</keyword>
<evidence type="ECO:0000256" key="2">
    <source>
        <dbReference type="ARBA" id="ARBA00022692"/>
    </source>
</evidence>
<dbReference type="OrthoDB" id="3364966at2759"/>
<organism evidence="9 10">
    <name type="scientific">Chionoecetes opilio</name>
    <name type="common">Atlantic snow crab</name>
    <name type="synonym">Cancer opilio</name>
    <dbReference type="NCBI Taxonomy" id="41210"/>
    <lineage>
        <taxon>Eukaryota</taxon>
        <taxon>Metazoa</taxon>
        <taxon>Ecdysozoa</taxon>
        <taxon>Arthropoda</taxon>
        <taxon>Crustacea</taxon>
        <taxon>Multicrustacea</taxon>
        <taxon>Malacostraca</taxon>
        <taxon>Eumalacostraca</taxon>
        <taxon>Eucarida</taxon>
        <taxon>Decapoda</taxon>
        <taxon>Pleocyemata</taxon>
        <taxon>Brachyura</taxon>
        <taxon>Eubrachyura</taxon>
        <taxon>Majoidea</taxon>
        <taxon>Majidae</taxon>
        <taxon>Chionoecetes</taxon>
    </lineage>
</organism>
<evidence type="ECO:0000256" key="3">
    <source>
        <dbReference type="ARBA" id="ARBA00022729"/>
    </source>
</evidence>
<evidence type="ECO:0000256" key="4">
    <source>
        <dbReference type="ARBA" id="ARBA00022989"/>
    </source>
</evidence>
<comment type="similarity">
    <text evidence="6">Belongs to the TMEM41 family.</text>
</comment>
<sequence length="251" mass="28258">MTGVGRRDYLRLLLVPLAFTAASLLLFCLFVNRPALKGGTTPDLHFPKSLKDLQELVSTSATYKQEHWYYVLLLFSSAYIYKQTFAIPGSALLNLLGGALLGCWPLGFPLCCLLTAVGASNCFLLSRLVGANIIQHKFPEKIRWLQEKVHENEHQLFLFLVSLRVFPMTPNWLLNVMAPYVDVPLPLFFLSVLCGLLPYNLLCVQAGEMLSDIHSLDDVFTPKTLLGLITLALVMFSLSYFARKSKTKRRE</sequence>
<feature type="transmembrane region" description="Helical" evidence="7">
    <location>
        <begin position="113"/>
        <end position="134"/>
    </location>
</feature>
<dbReference type="Proteomes" id="UP000770661">
    <property type="component" value="Unassembled WGS sequence"/>
</dbReference>
<feature type="transmembrane region" description="Helical" evidence="7">
    <location>
        <begin position="67"/>
        <end position="84"/>
    </location>
</feature>
<dbReference type="AlphaFoldDB" id="A0A8J5D5C3"/>
<keyword evidence="4 7" id="KW-1133">Transmembrane helix</keyword>
<evidence type="ECO:0000256" key="1">
    <source>
        <dbReference type="ARBA" id="ARBA00004141"/>
    </source>
</evidence>
<evidence type="ECO:0000256" key="6">
    <source>
        <dbReference type="ARBA" id="ARBA00025797"/>
    </source>
</evidence>
<dbReference type="InterPro" id="IPR032816">
    <property type="entry name" value="VTT_dom"/>
</dbReference>
<feature type="domain" description="VTT" evidence="8">
    <location>
        <begin position="87"/>
        <end position="208"/>
    </location>
</feature>
<accession>A0A8J5D5C3</accession>